<dbReference type="PANTHER" id="PTHR43201:SF8">
    <property type="entry name" value="ACYL-COA SYNTHETASE FAMILY MEMBER 3"/>
    <property type="match status" value="1"/>
</dbReference>
<evidence type="ECO:0000313" key="5">
    <source>
        <dbReference type="Proteomes" id="UP001356308"/>
    </source>
</evidence>
<protein>
    <submittedName>
        <fullName evidence="4">Acyl-CoA synthetase</fullName>
    </submittedName>
</protein>
<accession>A0ABU7IQK3</accession>
<dbReference type="SUPFAM" id="SSF56801">
    <property type="entry name" value="Acetyl-CoA synthetase-like"/>
    <property type="match status" value="1"/>
</dbReference>
<dbReference type="InterPro" id="IPR042099">
    <property type="entry name" value="ANL_N_sf"/>
</dbReference>
<proteinExistence type="inferred from homology"/>
<name>A0ABU7IQK3_9FLAO</name>
<comment type="caution">
    <text evidence="4">The sequence shown here is derived from an EMBL/GenBank/DDBJ whole genome shotgun (WGS) entry which is preliminary data.</text>
</comment>
<organism evidence="4 5">
    <name type="scientific">Maribacter cobaltidurans</name>
    <dbReference type="NCBI Taxonomy" id="1178778"/>
    <lineage>
        <taxon>Bacteria</taxon>
        <taxon>Pseudomonadati</taxon>
        <taxon>Bacteroidota</taxon>
        <taxon>Flavobacteriia</taxon>
        <taxon>Flavobacteriales</taxon>
        <taxon>Flavobacteriaceae</taxon>
        <taxon>Maribacter</taxon>
    </lineage>
</organism>
<dbReference type="InterPro" id="IPR045851">
    <property type="entry name" value="AMP-bd_C_sf"/>
</dbReference>
<sequence>MLKLFERAKTFGERKAISSNNQDYTYDQLIASSNAVASNLLGNSTDLNEGRITFLVPPSFEYTAIQWGIWKAGGIAVPLCVLHPLPSIQYVVEDTQAEMVIAHEDFITFLKPLEADLGISVVPMEEMFTENKSALPDISPDRRAMVLYTSGTTSKPKGVVTTHANIEAQITALVEAWEWEKDDYILNILPLHHVHGIINVMSCALWSGACCEFLPKFNDEKVWEIICSGRLTLFMAVPTIYYKLIAFWDDANEEEKKKMSEAASKLRLMVSGSAALPVPVLEKWRSISGQTLLERYGMTEIGMGLSNSYRGERRPGHVGLPLPTVEMRLVDQDNNPVEANEPGEFQIKGPSVFKEYWQKPDATEKAFTEDGWFITGDIGMFNDGLYKILGRDSVDIIKSGGYKISALEIEDVMRKHDLINDCAVVGLPNEEWGEVIGACIVPTSSGLDTKELSVWLKSQLPGYKIPRKFILEKELPRNVLGKVTKNEVKKLFLTN</sequence>
<dbReference type="CDD" id="cd05941">
    <property type="entry name" value="MCS"/>
    <property type="match status" value="1"/>
</dbReference>
<dbReference type="Gene3D" id="3.30.300.30">
    <property type="match status" value="1"/>
</dbReference>
<dbReference type="Proteomes" id="UP001356308">
    <property type="component" value="Unassembled WGS sequence"/>
</dbReference>
<dbReference type="InterPro" id="IPR000873">
    <property type="entry name" value="AMP-dep_synth/lig_dom"/>
</dbReference>
<evidence type="ECO:0000259" key="3">
    <source>
        <dbReference type="Pfam" id="PF13193"/>
    </source>
</evidence>
<feature type="domain" description="AMP-dependent synthetase/ligase" evidence="2">
    <location>
        <begin position="5"/>
        <end position="357"/>
    </location>
</feature>
<gene>
    <name evidence="4" type="ORF">V1I91_04145</name>
</gene>
<evidence type="ECO:0000313" key="4">
    <source>
        <dbReference type="EMBL" id="MEE1975244.1"/>
    </source>
</evidence>
<evidence type="ECO:0000256" key="1">
    <source>
        <dbReference type="ARBA" id="ARBA00006432"/>
    </source>
</evidence>
<feature type="domain" description="AMP-binding enzyme C-terminal" evidence="3">
    <location>
        <begin position="408"/>
        <end position="482"/>
    </location>
</feature>
<dbReference type="Pfam" id="PF13193">
    <property type="entry name" value="AMP-binding_C"/>
    <property type="match status" value="1"/>
</dbReference>
<dbReference type="InterPro" id="IPR020845">
    <property type="entry name" value="AMP-binding_CS"/>
</dbReference>
<dbReference type="InterPro" id="IPR025110">
    <property type="entry name" value="AMP-bd_C"/>
</dbReference>
<dbReference type="Gene3D" id="3.40.50.12780">
    <property type="entry name" value="N-terminal domain of ligase-like"/>
    <property type="match status" value="1"/>
</dbReference>
<reference evidence="4 5" key="1">
    <citation type="submission" date="2024-01" db="EMBL/GenBank/DDBJ databases">
        <title>Maribacter spp. originated from different algae showed divergent polysaccharides utilization ability.</title>
        <authorList>
            <person name="Wang H."/>
            <person name="Wu Y."/>
        </authorList>
    </citation>
    <scope>NUCLEOTIDE SEQUENCE [LARGE SCALE GENOMIC DNA]</scope>
    <source>
        <strain evidence="4 5">PR1</strain>
    </source>
</reference>
<dbReference type="PANTHER" id="PTHR43201">
    <property type="entry name" value="ACYL-COA SYNTHETASE"/>
    <property type="match status" value="1"/>
</dbReference>
<dbReference type="RefSeq" id="WP_272650072.1">
    <property type="nucleotide sequence ID" value="NZ_JAZDDG010000002.1"/>
</dbReference>
<dbReference type="EMBL" id="JAZDDG010000002">
    <property type="protein sequence ID" value="MEE1975244.1"/>
    <property type="molecule type" value="Genomic_DNA"/>
</dbReference>
<dbReference type="PROSITE" id="PS00455">
    <property type="entry name" value="AMP_BINDING"/>
    <property type="match status" value="1"/>
</dbReference>
<dbReference type="Pfam" id="PF00501">
    <property type="entry name" value="AMP-binding"/>
    <property type="match status" value="1"/>
</dbReference>
<keyword evidence="5" id="KW-1185">Reference proteome</keyword>
<evidence type="ECO:0000259" key="2">
    <source>
        <dbReference type="Pfam" id="PF00501"/>
    </source>
</evidence>
<comment type="similarity">
    <text evidence="1">Belongs to the ATP-dependent AMP-binding enzyme family.</text>
</comment>